<name>A0ABP3V5Z4_9BURK</name>
<accession>A0ABP3V5Z4</accession>
<dbReference type="EMBL" id="BAAAEW010000006">
    <property type="protein sequence ID" value="GAA0746356.1"/>
    <property type="molecule type" value="Genomic_DNA"/>
</dbReference>
<dbReference type="SUPFAM" id="SSF48452">
    <property type="entry name" value="TPR-like"/>
    <property type="match status" value="1"/>
</dbReference>
<evidence type="ECO:0008006" key="3">
    <source>
        <dbReference type="Google" id="ProtNLM"/>
    </source>
</evidence>
<sequence length="544" mass="58092">MAAAVLALQVSAAVAHEPVVPAPAAPAEPGTGPASVGVVKFANSGAPAAQADFTYGLAQLHNFQYPAAAAAFRRAQVVDPGFAMAYWGEAMTYNHPVWMQQDAAAARAVLARLGPDRATRVAKGQTERERAYLDAVEILYAETGDKFERDKRYALAMQRLHERWPDDIDATAFYALSLLGTAHAGRDVATYMKSFALLDDLFRQYPQHPGITHYLIHSVDDAAHAPLGLQAARAYGEIAPESSHALHMSSHIYLALGLWDEVVAANERSLAVASRRSGMRGVMPIACGHGPIWLNYGYLQQGRYADAKRVLAECLALGRQHPGGGAAGEFNPEASPVGAFYIMRLRYLLDAPADAEVMGWTPAAGNLPYAEFLRDYGDAILAVRKQAAGEFAAAATRARASAARLRAEIDQAAMPADDAFRRVLAIQLGQLEAAAPLLAGQRAVGLAQLEAVAREEDALPAAFGPPQVDEPTRELLGRLLAASDPVQARQQFERALALNPGRVDARRGLLAATRALGDSAEADAIEAQLNDALRRADARSGAAR</sequence>
<gene>
    <name evidence="1" type="ORF">GCM10009107_13750</name>
</gene>
<reference evidence="2" key="1">
    <citation type="journal article" date="2019" name="Int. J. Syst. Evol. Microbiol.">
        <title>The Global Catalogue of Microorganisms (GCM) 10K type strain sequencing project: providing services to taxonomists for standard genome sequencing and annotation.</title>
        <authorList>
            <consortium name="The Broad Institute Genomics Platform"/>
            <consortium name="The Broad Institute Genome Sequencing Center for Infectious Disease"/>
            <person name="Wu L."/>
            <person name="Ma J."/>
        </authorList>
    </citation>
    <scope>NUCLEOTIDE SEQUENCE [LARGE SCALE GENOMIC DNA]</scope>
    <source>
        <strain evidence="2">JCM 15503</strain>
    </source>
</reference>
<dbReference type="Gene3D" id="1.25.40.10">
    <property type="entry name" value="Tetratricopeptide repeat domain"/>
    <property type="match status" value="1"/>
</dbReference>
<evidence type="ECO:0000313" key="2">
    <source>
        <dbReference type="Proteomes" id="UP001500279"/>
    </source>
</evidence>
<comment type="caution">
    <text evidence="1">The sequence shown here is derived from an EMBL/GenBank/DDBJ whole genome shotgun (WGS) entry which is preliminary data.</text>
</comment>
<organism evidence="1 2">
    <name type="scientific">Ideonella azotifigens</name>
    <dbReference type="NCBI Taxonomy" id="513160"/>
    <lineage>
        <taxon>Bacteria</taxon>
        <taxon>Pseudomonadati</taxon>
        <taxon>Pseudomonadota</taxon>
        <taxon>Betaproteobacteria</taxon>
        <taxon>Burkholderiales</taxon>
        <taxon>Sphaerotilaceae</taxon>
        <taxon>Ideonella</taxon>
    </lineage>
</organism>
<dbReference type="PANTHER" id="PTHR45588">
    <property type="entry name" value="TPR DOMAIN-CONTAINING PROTEIN"/>
    <property type="match status" value="1"/>
</dbReference>
<dbReference type="InterPro" id="IPR011990">
    <property type="entry name" value="TPR-like_helical_dom_sf"/>
</dbReference>
<keyword evidence="2" id="KW-1185">Reference proteome</keyword>
<proteinExistence type="predicted"/>
<dbReference type="PANTHER" id="PTHR45588:SF1">
    <property type="entry name" value="WW DOMAIN-CONTAINING PROTEIN"/>
    <property type="match status" value="1"/>
</dbReference>
<evidence type="ECO:0000313" key="1">
    <source>
        <dbReference type="EMBL" id="GAA0746356.1"/>
    </source>
</evidence>
<dbReference type="Proteomes" id="UP001500279">
    <property type="component" value="Unassembled WGS sequence"/>
</dbReference>
<protein>
    <recommendedName>
        <fullName evidence="3">Tetratricopeptide repeat protein</fullName>
    </recommendedName>
</protein>